<keyword evidence="2" id="KW-1185">Reference proteome</keyword>
<dbReference type="Proteomes" id="UP000609323">
    <property type="component" value="Unassembled WGS sequence"/>
</dbReference>
<name>A0ABQ1GGG5_9BACL</name>
<dbReference type="SUPFAM" id="SSF69318">
    <property type="entry name" value="Integrin alpha N-terminal domain"/>
    <property type="match status" value="1"/>
</dbReference>
<organism evidence="1 2">
    <name type="scientific">Paenibacillus physcomitrellae</name>
    <dbReference type="NCBI Taxonomy" id="1619311"/>
    <lineage>
        <taxon>Bacteria</taxon>
        <taxon>Bacillati</taxon>
        <taxon>Bacillota</taxon>
        <taxon>Bacilli</taxon>
        <taxon>Bacillales</taxon>
        <taxon>Paenibacillaceae</taxon>
        <taxon>Paenibacillus</taxon>
    </lineage>
</organism>
<evidence type="ECO:0000313" key="1">
    <source>
        <dbReference type="EMBL" id="GGA43222.1"/>
    </source>
</evidence>
<dbReference type="InterPro" id="IPR028994">
    <property type="entry name" value="Integrin_alpha_N"/>
</dbReference>
<evidence type="ECO:0008006" key="3">
    <source>
        <dbReference type="Google" id="ProtNLM"/>
    </source>
</evidence>
<protein>
    <recommendedName>
        <fullName evidence="3">Spore coat protein</fullName>
    </recommendedName>
</protein>
<gene>
    <name evidence="1" type="primary">yybI</name>
    <name evidence="1" type="ORF">GCM10010917_30660</name>
</gene>
<reference evidence="2" key="1">
    <citation type="journal article" date="2019" name="Int. J. Syst. Evol. Microbiol.">
        <title>The Global Catalogue of Microorganisms (GCM) 10K type strain sequencing project: providing services to taxonomists for standard genome sequencing and annotation.</title>
        <authorList>
            <consortium name="The Broad Institute Genomics Platform"/>
            <consortium name="The Broad Institute Genome Sequencing Center for Infectious Disease"/>
            <person name="Wu L."/>
            <person name="Ma J."/>
        </authorList>
    </citation>
    <scope>NUCLEOTIDE SEQUENCE [LARGE SCALE GENOMIC DNA]</scope>
    <source>
        <strain evidence="2">CGMCC 1.15044</strain>
    </source>
</reference>
<proteinExistence type="predicted"/>
<accession>A0ABQ1GGG5</accession>
<dbReference type="RefSeq" id="WP_094094384.1">
    <property type="nucleotide sequence ID" value="NZ_BMHF01000011.1"/>
</dbReference>
<evidence type="ECO:0000313" key="2">
    <source>
        <dbReference type="Proteomes" id="UP000609323"/>
    </source>
</evidence>
<dbReference type="EMBL" id="BMHF01000011">
    <property type="protein sequence ID" value="GGA43222.1"/>
    <property type="molecule type" value="Genomic_DNA"/>
</dbReference>
<comment type="caution">
    <text evidence="1">The sequence shown here is derived from an EMBL/GenBank/DDBJ whole genome shotgun (WGS) entry which is preliminary data.</text>
</comment>
<sequence>MVFRANDNHPYANTFGNLRSVAAAGEVIDQVVGEVTGDGVPDKILLTGTRTEGSPYVQNITLTIREGGSGREHVIRLPEPSGYNPRVLLADFTGSGYKDILVQIDSGGSGAITYDDVYHYQNGKFRHLFNSEHFSERLKYSVDFLPGYKLRVTALNTRQAFTIDISGRGKDYLDQIYKPDGSLIKPVEGFVDPISGLYPVDTDRDGQYSLMAFQGVSGLYHADRYGYMVSVWTWNGRGWLMQDQWFAINGM</sequence>